<dbReference type="InterPro" id="IPR017871">
    <property type="entry name" value="ABC_transporter-like_CS"/>
</dbReference>
<keyword evidence="6" id="KW-0547">Nucleotide-binding</keyword>
<dbReference type="EMBL" id="CAKKNE010000005">
    <property type="protein sequence ID" value="CAH0377808.1"/>
    <property type="molecule type" value="Genomic_DNA"/>
</dbReference>
<keyword evidence="7" id="KW-0067">ATP-binding</keyword>
<keyword evidence="9 11" id="KW-0472">Membrane</keyword>
<feature type="transmembrane region" description="Helical" evidence="11">
    <location>
        <begin position="2104"/>
        <end position="2123"/>
    </location>
</feature>
<dbReference type="Gene3D" id="3.40.50.300">
    <property type="entry name" value="P-loop containing nucleotide triphosphate hydrolases"/>
    <property type="match status" value="2"/>
</dbReference>
<proteinExistence type="inferred from homology"/>
<feature type="transmembrane region" description="Helical" evidence="11">
    <location>
        <begin position="2039"/>
        <end position="2060"/>
    </location>
</feature>
<evidence type="ECO:0000256" key="3">
    <source>
        <dbReference type="ARBA" id="ARBA00022448"/>
    </source>
</evidence>
<feature type="transmembrane region" description="Helical" evidence="11">
    <location>
        <begin position="3096"/>
        <end position="3115"/>
    </location>
</feature>
<dbReference type="InterPro" id="IPR016187">
    <property type="entry name" value="CTDL_fold"/>
</dbReference>
<dbReference type="SUPFAM" id="SSF56436">
    <property type="entry name" value="C-type lectin-like"/>
    <property type="match status" value="1"/>
</dbReference>
<evidence type="ECO:0000256" key="2">
    <source>
        <dbReference type="ARBA" id="ARBA00008869"/>
    </source>
</evidence>
<dbReference type="Pfam" id="PF00059">
    <property type="entry name" value="Lectin_C"/>
    <property type="match status" value="1"/>
</dbReference>
<dbReference type="Pfam" id="PF00005">
    <property type="entry name" value="ABC_tran"/>
    <property type="match status" value="2"/>
</dbReference>
<dbReference type="Pfam" id="PF12698">
    <property type="entry name" value="ABC2_membrane_3"/>
    <property type="match status" value="1"/>
</dbReference>
<feature type="domain" description="ABC transporter" evidence="13">
    <location>
        <begin position="2443"/>
        <end position="2678"/>
    </location>
</feature>
<feature type="transmembrane region" description="Helical" evidence="11">
    <location>
        <begin position="2918"/>
        <end position="2937"/>
    </location>
</feature>
<feature type="domain" description="C-type lectin" evidence="12">
    <location>
        <begin position="978"/>
        <end position="1089"/>
    </location>
</feature>
<organism evidence="14 15">
    <name type="scientific">Pelagomonas calceolata</name>
    <dbReference type="NCBI Taxonomy" id="35677"/>
    <lineage>
        <taxon>Eukaryota</taxon>
        <taxon>Sar</taxon>
        <taxon>Stramenopiles</taxon>
        <taxon>Ochrophyta</taxon>
        <taxon>Pelagophyceae</taxon>
        <taxon>Pelagomonadales</taxon>
        <taxon>Pelagomonadaceae</taxon>
        <taxon>Pelagomonas</taxon>
    </lineage>
</organism>
<dbReference type="InterPro" id="IPR016186">
    <property type="entry name" value="C-type_lectin-like/link_sf"/>
</dbReference>
<feature type="transmembrane region" description="Helical" evidence="11">
    <location>
        <begin position="2189"/>
        <end position="2211"/>
    </location>
</feature>
<evidence type="ECO:0000256" key="1">
    <source>
        <dbReference type="ARBA" id="ARBA00004141"/>
    </source>
</evidence>
<name>A0A8J2SV35_9STRA</name>
<feature type="transmembrane region" description="Helical" evidence="11">
    <location>
        <begin position="3009"/>
        <end position="3030"/>
    </location>
</feature>
<dbReference type="Gene3D" id="3.10.100.10">
    <property type="entry name" value="Mannose-Binding Protein A, subunit A"/>
    <property type="match status" value="1"/>
</dbReference>
<feature type="region of interest" description="Disordered" evidence="10">
    <location>
        <begin position="493"/>
        <end position="515"/>
    </location>
</feature>
<dbReference type="InterPro" id="IPR027417">
    <property type="entry name" value="P-loop_NTPase"/>
</dbReference>
<evidence type="ECO:0000256" key="10">
    <source>
        <dbReference type="SAM" id="MobiDB-lite"/>
    </source>
</evidence>
<feature type="transmembrane region" description="Helical" evidence="11">
    <location>
        <begin position="2144"/>
        <end position="2169"/>
    </location>
</feature>
<evidence type="ECO:0000256" key="5">
    <source>
        <dbReference type="ARBA" id="ARBA00022737"/>
    </source>
</evidence>
<dbReference type="FunFam" id="3.40.50.300:FF:000335">
    <property type="entry name" value="ATP binding cassette subfamily A member 5"/>
    <property type="match status" value="1"/>
</dbReference>
<dbReference type="InterPro" id="IPR026082">
    <property type="entry name" value="ABCA"/>
</dbReference>
<gene>
    <name evidence="14" type="ORF">PECAL_5P23280</name>
</gene>
<dbReference type="SMART" id="SM00382">
    <property type="entry name" value="AAA"/>
    <property type="match status" value="2"/>
</dbReference>
<dbReference type="Proteomes" id="UP000789595">
    <property type="component" value="Unassembled WGS sequence"/>
</dbReference>
<feature type="transmembrane region" description="Helical" evidence="11">
    <location>
        <begin position="3458"/>
        <end position="3478"/>
    </location>
</feature>
<keyword evidence="8 11" id="KW-1133">Transmembrane helix</keyword>
<accession>A0A8J2SV35</accession>
<dbReference type="PANTHER" id="PTHR19229">
    <property type="entry name" value="ATP-BINDING CASSETTE TRANSPORTER SUBFAMILY A ABCA"/>
    <property type="match status" value="1"/>
</dbReference>
<evidence type="ECO:0000313" key="14">
    <source>
        <dbReference type="EMBL" id="CAH0377808.1"/>
    </source>
</evidence>
<dbReference type="SUPFAM" id="SSF52540">
    <property type="entry name" value="P-loop containing nucleoside triphosphate hydrolases"/>
    <property type="match status" value="2"/>
</dbReference>
<dbReference type="GO" id="GO:0140359">
    <property type="term" value="F:ABC-type transporter activity"/>
    <property type="evidence" value="ECO:0007669"/>
    <property type="project" value="InterPro"/>
</dbReference>
<protein>
    <recommendedName>
        <fullName evidence="16">C-type lectin domain-containing protein</fullName>
    </recommendedName>
</protein>
<dbReference type="InterPro" id="IPR003439">
    <property type="entry name" value="ABC_transporter-like_ATP-bd"/>
</dbReference>
<dbReference type="InterPro" id="IPR001304">
    <property type="entry name" value="C-type_lectin-like"/>
</dbReference>
<feature type="transmembrane region" description="Helical" evidence="11">
    <location>
        <begin position="2949"/>
        <end position="2969"/>
    </location>
</feature>
<keyword evidence="15" id="KW-1185">Reference proteome</keyword>
<keyword evidence="3" id="KW-0813">Transport</keyword>
<evidence type="ECO:0000259" key="12">
    <source>
        <dbReference type="PROSITE" id="PS50041"/>
    </source>
</evidence>
<dbReference type="GO" id="GO:0005319">
    <property type="term" value="F:lipid transporter activity"/>
    <property type="evidence" value="ECO:0007669"/>
    <property type="project" value="TreeGrafter"/>
</dbReference>
<feature type="domain" description="ABC transporter" evidence="13">
    <location>
        <begin position="3594"/>
        <end position="3832"/>
    </location>
</feature>
<feature type="transmembrane region" description="Helical" evidence="11">
    <location>
        <begin position="3333"/>
        <end position="3354"/>
    </location>
</feature>
<dbReference type="PROSITE" id="PS00211">
    <property type="entry name" value="ABC_TRANSPORTER_1"/>
    <property type="match status" value="2"/>
</dbReference>
<dbReference type="OrthoDB" id="441660at2759"/>
<dbReference type="PROSITE" id="PS50893">
    <property type="entry name" value="ABC_TRANSPORTER_2"/>
    <property type="match status" value="2"/>
</dbReference>
<feature type="transmembrane region" description="Helical" evidence="11">
    <location>
        <begin position="3161"/>
        <end position="3182"/>
    </location>
</feature>
<feature type="region of interest" description="Disordered" evidence="10">
    <location>
        <begin position="935"/>
        <end position="960"/>
    </location>
</feature>
<dbReference type="FunFam" id="3.40.50.300:FF:002275">
    <property type="entry name" value="ATP-binding cassette, subfamily A (ABC1), member 16"/>
    <property type="match status" value="1"/>
</dbReference>
<feature type="transmembrane region" description="Helical" evidence="11">
    <location>
        <begin position="2975"/>
        <end position="3002"/>
    </location>
</feature>
<feature type="compositionally biased region" description="Pro residues" evidence="10">
    <location>
        <begin position="497"/>
        <end position="511"/>
    </location>
</feature>
<comment type="subcellular location">
    <subcellularLocation>
        <location evidence="1">Membrane</location>
        <topology evidence="1">Multi-pass membrane protein</topology>
    </subcellularLocation>
</comment>
<dbReference type="PROSITE" id="PS50041">
    <property type="entry name" value="C_TYPE_LECTIN_2"/>
    <property type="match status" value="1"/>
</dbReference>
<feature type="transmembrane region" description="Helical" evidence="11">
    <location>
        <begin position="3212"/>
        <end position="3231"/>
    </location>
</feature>
<evidence type="ECO:0000256" key="8">
    <source>
        <dbReference type="ARBA" id="ARBA00022989"/>
    </source>
</evidence>
<evidence type="ECO:0000256" key="6">
    <source>
        <dbReference type="ARBA" id="ARBA00022741"/>
    </source>
</evidence>
<feature type="transmembrane region" description="Helical" evidence="11">
    <location>
        <begin position="4026"/>
        <end position="4050"/>
    </location>
</feature>
<evidence type="ECO:0000256" key="4">
    <source>
        <dbReference type="ARBA" id="ARBA00022692"/>
    </source>
</evidence>
<keyword evidence="4 11" id="KW-0812">Transmembrane</keyword>
<sequence length="4063" mass="439617">MRLGRVVVAAALVSSAARPSPAGERPSVSWNAAREECESRGQGLCSSEELCPTGAPFDGGVYSSDTWVPVSDGSDEWLQYGKWANGPLCSLHSVQHAPDPHPCHTHHDPVRYPDAASCGHSFLYCCGDYAPWIPQLPEPPTVCDNSKCSRQLSLPCRWPYAYTFDRRCTPLAANDPYMDDFVPFLLERCAKDEHCSGVFEPLGRLEPEVYSHDGTLGYLTCDARHAPEALPASNLYDTQGVIITCAGSGNCSSPSYVGPVFDRACARTARLGQISEGAYEIIDHPWSYYDGARSRMGLKECAAAVRALAGTGCDGEYFYWSPDITCRCVTDHCAARIAALDDWQLYKFGCPDAAGNRPAANETCRSDICTDYGWDCCAPFPERPGCSLAGYAVRSGGVSRDGACEDPDAVYQCCATEPGAVEPTTDFDGCLAGYYTCANCCDQDADCSCDGLGGDAYAHEWRTPRCPEGYYECGDCCDRDADCACDSSCTARLAEPRPTPAPSPRPTPPAAPTTTTCVSDDFEGTSLDPQWTSSAGGDGECALSGAGVLVCKNANNGAHIRTANTIIEAPLMISGSLDKTDDCSDHYIKVSTQSTDSGAPWSNRPGFVTFVWNCDYRAIYGQTGVVSTYSPSRQTYDIEITIDESTVTFRDPTEAETVTIDCRNDICTDYGDDCCASEHWDEPRGCRVAGFVPRSGGQNYWCPEEERYECCGEVSGVSGDLSLSDTIGASGPLYAYVGADCDGCEAAWDSVEICSWSEAPTSAPTAPWPSDCSSAGRFKYEGHTGYCVEADGEIYDVLLVEDGQYTCRHTDENSCPAGFDIWVPRSYAHALAVVEATGWYDPLVGIYRDERGCGSCQGYAMNSDAMATYGGVGWKSVAGDPWFMRLSSYSEPNGDYEAGCWLGTHGWTENEGFEFFDYWCRNCRSSYLCSRNGAKPVPTPAPTTAAPTATPAPTPAPTTATPTATLAPIHEGENVRVTTSGSFVHVDQAKSFDDARAYCRAHYHDLASIHSSSENAAVAALCHGGCWIGGSDAAQEGTWTWSDGTAWDYENWEFGEPNNGGGDEPYIVISDSGRWNDDSRYGTYPFVCGWEICSLAYHDNVSQPEGWCPVGYHDCGDCCDFSADCECARVRRGVDDGSCGPGVDDLACSVRKARRTEHGDHHTECTEQRPWTMQSENCWDGIARAPRGQCCAGPNEVPVCEDGYTVVPGDAPCVFTCCKGDAEALTATEVDRAGAVCWEAHANEGKFPVPHWAAGGIEFHYLCCDDSSDHCPNTTSKVYIVDDGTRHGWDEGEWFRETECRARIVTFWSHYDMSGQYWEIRKTDPFTKPTRRGDCNADACRSFKPGGPRIAALEDVVDRDPGDLGLNYNDDCSRVAPPIQGVNVADVALRAFGPPAAARYCADGHRLAGMDYVPGVGACCTNATAPAGCVAPLPVCFHETGLRRCDVLLKYFGAAYDAVPAHKIEELYGKGGTAGWTGRAAGIEHVRDRPCGFSPRRAPYACDDLRCDPDTQTLYYVRSHKWRWWSFLDYWFGWYGRSPCHRSWWRTDLPGRRPWPHTAKNRWEGERMRIRACGVVTADGDFFHAQLREKKRWDEAGCAGCRNTCAGCADRAPESASISGEAPYRTPWHGADFRVEPLGDPYYRHHEKHHEHEQPETYVEHPWTHFWASSRAPRRWSGLEARPTAAAADACAQDAEREFYSGCLGTCGKTCDELGHDPVLFEKLKDAVKRWPDAGGGEAIPDVCGFDATIAWDADPTWWTWRQVLAILALVGLWAAGVAWACCISQPTCWGYARLQKIRNWAADGKLTRWGLFWCCGGWFFASLELCLRRPALLFVTVVPVVLAVTLSGQLGAGAAALFFFLFFGGLLIVFREQVRARYEKFCERRSWFGRHVAPILEKLSPCVGKISAGAAAVAWPFRKGAAAARSCLARYCYCLCDSFRRCLVKRPPAAVYTAEDGTEQTAPWVVAPGPPGTIVTRPDGIKVKVPEGVQRGQLFSLAEAAPAGDGAVAPKHAAEPPSLTERTALLARKAWIIKKRTTAALAKQVFVPLLGVGVLWLLYNAREENRLARSTVASDTSATSAPTAVTKTRKRTTFDTNHGDFELVIFQLFFVPWVQVVASALVGDVAQGTREATRAAGGADAAYWLASFLVEGVAVGGGVAVAIAAGAAPGLFRRAGKSFEVAAFLELFALHWLFLLALVLQTFVVVTCLLRSQIAAAGLPPLLHAALHGCYLLWAPLRTWNVGKRRYKTNWRLRARPRAHFASALLPQFAYDLLVDSFSPTKKRAGWRCWLVDDGFVGERYPCEKCRKECWEKAPRPRREAFEQHLARKSLTAAPCADEHLMCEDVWPFWYEKTEDRGWRPESAWTAGVYCMLMVSVVLWAAVLWYVIQVSTSAARGKGKDLLFCLRKAYWRPPPPDEVVEKAPLVDHDEWFENDKDSDAPVQVRGLRKVFGKKVAVSDATFAIRDSEIFCLLGHNGAGKTTTMSMMTGAMAPDGGSASFFGIRTLGPLADADGLDRLRQLLGFCPQHDALFPRLTLREHLIFYSRLKGVEESRAENEASGLLELFRLTEMAEGFPLKLSGGQKRKVMMAAALTGGSRLVVLDEPTAGMDPVARREVWTLLRDVRVDRSVLLTTHHMEEAEALADRVAIMAAGSVTCCGTLSFLKRHFGGGDDAADGTSTGGLHIAVTTAAAARDQLKAVFAQHMPKAKLAAASKLEEDLRRATETDAANPLLGSTPKSFSSSFKSPLLNATRGASFSASRNWADGAEAPLLEDSARDVTTTYTIHASKARVAALFEGLEAEADGLGLVDVSVTATSLEDVFISVGEQVEGAAAPVEAETLVGGALLPSAPGEPVPAGRLVAAVVQFRLPAQIRDDLVWIKKFVLGGAALPGGLRRAVKRARGDKGGATTFTVPTPFAVLAAVLSSGFIVGLAVGLTEKGSRDSPRGWAAGTAAGSAVAASTLALAALECGIRFIGGAALSAPFSVAGCVVGSVFGVCVCGLNAQHHFVLHAFTGGLTWAIATAVAVGLEAGLRPYFGVPTSAAGAVAGCLSPSTQNAGLFPHRSVCLSVRKKTFRRMAASAAGRRARARTAGGVAGFFVGLVVEVLGSVFASAFCSAGIHGTTLVLLQVAAAAMPLVVRAQMPGKGKRAFGFKSRHAEYYNTLVAGVLVAAYLLVAGFVVEPYVRERARGLRNLLAVSGLDTFTYWLGNWLGDALVLVGGSVCVVFMLAATRMAYRKRLCSSAPTYAQLHAAARKEQLDLGPYDATVESMADAFKSRYPQGFDEDPNDLWRSESYDTIKQWYCGSIWDHGIGAGAWQNATKFVVRRWMERWPWLWILLPLCSAGIVSFSHFATTTFDSPLIAVASTPIFIAILGGAAPAGLAGLWWVATSDPDKMLGQDFLCKIGWLASIATPFGNLAVQICKVAFHPQLKRAGFLEASGDGPLGRQRADPPLPSGWAAVIFALFHIVLYEGIVFFKDRRALRPLAWVKTRVSKARATAMPDDVAAERARVAALTGAGDAASAGDALSTGEDDFQIVVDEPEEEAPPTRQPRMSLSAAVRDTVAMLRNVPPGDDPYPPPLVRDIKSADRDGLVVSDLRKIYPPRFFGGSAVESVQCAAFGVPTGQVFGLLGANGAGKTTTVSMVCRAVEPTSGDARVAGKSVLFDFENAAARALGVVNQKNVLWDHLSCRDHLSLFARLRGVDIEGDARHAAEQALAVVGLSDHADKAAGRLSGGMKRKLAVAVALVGGPSVVLLDEPSSGLDPGAQRNLWDLIKVTMKGRAVVLTTHSMGEADLLCDRVGIMVKGTMRCIGTPQELKERYAAGYEISCRLETRDDAHVADLVAFAREAFSSPDVDVAAADADIATLELAGVDPRRTPALAFRAFDDDACARLGVIDFSLARATMEKVFLRIAGGEEGLAQSRLGREIAEMLQAEADDEAQKELDKVPFFEATCLGCHRYAWVVGCRYQFGCYLVLGALSLCANDAKRRRNDPRALHNARGPATRTTWDMELIQWGVFFYWSDWGLQVACALMFVTWCVCAPCALWCLRMPARGDGSVAPA</sequence>
<dbReference type="GO" id="GO:0016887">
    <property type="term" value="F:ATP hydrolysis activity"/>
    <property type="evidence" value="ECO:0007669"/>
    <property type="project" value="InterPro"/>
</dbReference>
<evidence type="ECO:0008006" key="16">
    <source>
        <dbReference type="Google" id="ProtNLM"/>
    </source>
</evidence>
<dbReference type="GO" id="GO:0016020">
    <property type="term" value="C:membrane"/>
    <property type="evidence" value="ECO:0007669"/>
    <property type="project" value="UniProtKB-SubCell"/>
</dbReference>
<evidence type="ECO:0000256" key="7">
    <source>
        <dbReference type="ARBA" id="ARBA00022840"/>
    </source>
</evidence>
<dbReference type="PANTHER" id="PTHR19229:SF36">
    <property type="entry name" value="ATP-BINDING CASSETTE SUB-FAMILY A MEMBER 2"/>
    <property type="match status" value="1"/>
</dbReference>
<dbReference type="InterPro" id="IPR003593">
    <property type="entry name" value="AAA+_ATPase"/>
</dbReference>
<evidence type="ECO:0000256" key="11">
    <source>
        <dbReference type="SAM" id="Phobius"/>
    </source>
</evidence>
<feature type="transmembrane region" description="Helical" evidence="11">
    <location>
        <begin position="3366"/>
        <end position="3390"/>
    </location>
</feature>
<reference evidence="14" key="1">
    <citation type="submission" date="2021-11" db="EMBL/GenBank/DDBJ databases">
        <authorList>
            <consortium name="Genoscope - CEA"/>
            <person name="William W."/>
        </authorList>
    </citation>
    <scope>NUCLEOTIDE SEQUENCE</scope>
</reference>
<comment type="similarity">
    <text evidence="2">Belongs to the ABC transporter superfamily. ABCA family.</text>
</comment>
<comment type="caution">
    <text evidence="14">The sequence shown here is derived from an EMBL/GenBank/DDBJ whole genome shotgun (WGS) entry which is preliminary data.</text>
</comment>
<dbReference type="GO" id="GO:0005524">
    <property type="term" value="F:ATP binding"/>
    <property type="evidence" value="ECO:0007669"/>
    <property type="project" value="UniProtKB-KW"/>
</dbReference>
<dbReference type="CDD" id="cd00037">
    <property type="entry name" value="CLECT"/>
    <property type="match status" value="1"/>
</dbReference>
<feature type="transmembrane region" description="Helical" evidence="11">
    <location>
        <begin position="2368"/>
        <end position="2389"/>
    </location>
</feature>
<feature type="transmembrane region" description="Helical" evidence="11">
    <location>
        <begin position="1764"/>
        <end position="1784"/>
    </location>
</feature>
<dbReference type="InterPro" id="IPR013525">
    <property type="entry name" value="ABC2_TM"/>
</dbReference>
<feature type="transmembrane region" description="Helical" evidence="11">
    <location>
        <begin position="1853"/>
        <end position="1871"/>
    </location>
</feature>
<keyword evidence="5" id="KW-0677">Repeat</keyword>
<evidence type="ECO:0000256" key="9">
    <source>
        <dbReference type="ARBA" id="ARBA00023136"/>
    </source>
</evidence>
<evidence type="ECO:0000313" key="15">
    <source>
        <dbReference type="Proteomes" id="UP000789595"/>
    </source>
</evidence>
<dbReference type="SMART" id="SM00034">
    <property type="entry name" value="CLECT"/>
    <property type="match status" value="1"/>
</dbReference>
<feature type="transmembrane region" description="Helical" evidence="11">
    <location>
        <begin position="3121"/>
        <end position="3140"/>
    </location>
</feature>
<dbReference type="CDD" id="cd03263">
    <property type="entry name" value="ABC_subfamily_A"/>
    <property type="match status" value="2"/>
</dbReference>
<evidence type="ECO:0000259" key="13">
    <source>
        <dbReference type="PROSITE" id="PS50893"/>
    </source>
</evidence>